<accession>A0A3P6BFJ9</accession>
<evidence type="ECO:0000313" key="2">
    <source>
        <dbReference type="EMBL" id="VDC97844.1"/>
    </source>
</evidence>
<protein>
    <submittedName>
        <fullName evidence="1">Uncharacterized protein</fullName>
    </submittedName>
</protein>
<organism evidence="2">
    <name type="scientific">Brassica campestris</name>
    <name type="common">Field mustard</name>
    <dbReference type="NCBI Taxonomy" id="3711"/>
    <lineage>
        <taxon>Eukaryota</taxon>
        <taxon>Viridiplantae</taxon>
        <taxon>Streptophyta</taxon>
        <taxon>Embryophyta</taxon>
        <taxon>Tracheophyta</taxon>
        <taxon>Spermatophyta</taxon>
        <taxon>Magnoliopsida</taxon>
        <taxon>eudicotyledons</taxon>
        <taxon>Gunneridae</taxon>
        <taxon>Pentapetalae</taxon>
        <taxon>rosids</taxon>
        <taxon>malvids</taxon>
        <taxon>Brassicales</taxon>
        <taxon>Brassicaceae</taxon>
        <taxon>Brassiceae</taxon>
        <taxon>Brassica</taxon>
    </lineage>
</organism>
<proteinExistence type="predicted"/>
<dbReference type="Gramene" id="A07p16590.2_BraZ1">
    <property type="protein sequence ID" value="A07p16590.2_BraZ1.CDS"/>
    <property type="gene ID" value="A07g16590.2_BraZ1"/>
</dbReference>
<dbReference type="EMBL" id="LR031574">
    <property type="protein sequence ID" value="VDC97844.1"/>
    <property type="molecule type" value="Genomic_DNA"/>
</dbReference>
<evidence type="ECO:0000313" key="1">
    <source>
        <dbReference type="EMBL" id="CAG7902015.1"/>
    </source>
</evidence>
<sequence>MDNRSHDWFSIWSLAGIWSNPFQFADQRWGTQENVNHLEECTIPN</sequence>
<gene>
    <name evidence="2" type="ORF">BRAA07T29228Z</name>
    <name evidence="1" type="ORF">BRAPAZ1V2_A07P16590.2</name>
</gene>
<reference evidence="2" key="1">
    <citation type="submission" date="2018-11" db="EMBL/GenBank/DDBJ databases">
        <authorList>
            <consortium name="Genoscope - CEA"/>
            <person name="William W."/>
        </authorList>
    </citation>
    <scope>NUCLEOTIDE SEQUENCE</scope>
</reference>
<dbReference type="EMBL" id="LS974623">
    <property type="protein sequence ID" value="CAG7902015.1"/>
    <property type="molecule type" value="Genomic_DNA"/>
</dbReference>
<dbReference type="Proteomes" id="UP000694005">
    <property type="component" value="Chromosome A07"/>
</dbReference>
<name>A0A3P6BFJ9_BRACM</name>
<dbReference type="AlphaFoldDB" id="A0A3P6BFJ9"/>